<organism evidence="1 2">
    <name type="scientific">Schleiferilactobacillus perolens DSM 12744</name>
    <dbReference type="NCBI Taxonomy" id="1423792"/>
    <lineage>
        <taxon>Bacteria</taxon>
        <taxon>Bacillati</taxon>
        <taxon>Bacillota</taxon>
        <taxon>Bacilli</taxon>
        <taxon>Lactobacillales</taxon>
        <taxon>Lactobacillaceae</taxon>
        <taxon>Schleiferilactobacillus</taxon>
    </lineage>
</organism>
<evidence type="ECO:0000313" key="1">
    <source>
        <dbReference type="EMBL" id="KRL11868.1"/>
    </source>
</evidence>
<evidence type="ECO:0000313" key="2">
    <source>
        <dbReference type="Proteomes" id="UP000051330"/>
    </source>
</evidence>
<gene>
    <name evidence="1" type="ORF">FD09_GL000475</name>
</gene>
<comment type="caution">
    <text evidence="1">The sequence shown here is derived from an EMBL/GenBank/DDBJ whole genome shotgun (WGS) entry which is preliminary data.</text>
</comment>
<dbReference type="PATRIC" id="fig|1423792.3.peg.484"/>
<keyword evidence="2" id="KW-1185">Reference proteome</keyword>
<dbReference type="InterPro" id="IPR014858">
    <property type="entry name" value="BrxB"/>
</dbReference>
<sequence length="193" mass="22579">MVPLKKKFQDLREKIQTQSFQENRGLSNEVGYYIFDYDPEKELYVRGEIGDIIRQEKAAPTGVTIQVFDLFTIMLTIVDQFGYREAFIDLEKSNGITQVIDWMNNIMEMNEEHNLVVQYISDHLNKDGPTIVFITGVGQVYPIIRAHKVLNTMTQVIDQIPVMMFYPGNYNSVRLQAFGELQEDNYYRAFHFE</sequence>
<dbReference type="RefSeq" id="WP_015638639.1">
    <property type="nucleotide sequence ID" value="NZ_AZEC01000010.1"/>
</dbReference>
<dbReference type="EMBL" id="AZEC01000010">
    <property type="protein sequence ID" value="KRL11868.1"/>
    <property type="molecule type" value="Genomic_DNA"/>
</dbReference>
<dbReference type="Proteomes" id="UP000051330">
    <property type="component" value="Unassembled WGS sequence"/>
</dbReference>
<name>A0A0R1MVE2_9LACO</name>
<accession>A0A0R1MVE2</accession>
<dbReference type="STRING" id="1423792.FD09_GL000475"/>
<dbReference type="Pfam" id="PF08747">
    <property type="entry name" value="BrxB"/>
    <property type="match status" value="1"/>
</dbReference>
<reference evidence="1 2" key="1">
    <citation type="journal article" date="2015" name="Genome Announc.">
        <title>Expanding the biotechnology potential of lactobacilli through comparative genomics of 213 strains and associated genera.</title>
        <authorList>
            <person name="Sun Z."/>
            <person name="Harris H.M."/>
            <person name="McCann A."/>
            <person name="Guo C."/>
            <person name="Argimon S."/>
            <person name="Zhang W."/>
            <person name="Yang X."/>
            <person name="Jeffery I.B."/>
            <person name="Cooney J.C."/>
            <person name="Kagawa T.F."/>
            <person name="Liu W."/>
            <person name="Song Y."/>
            <person name="Salvetti E."/>
            <person name="Wrobel A."/>
            <person name="Rasinkangas P."/>
            <person name="Parkhill J."/>
            <person name="Rea M.C."/>
            <person name="O'Sullivan O."/>
            <person name="Ritari J."/>
            <person name="Douillard F.P."/>
            <person name="Paul Ross R."/>
            <person name="Yang R."/>
            <person name="Briner A.E."/>
            <person name="Felis G.E."/>
            <person name="de Vos W.M."/>
            <person name="Barrangou R."/>
            <person name="Klaenhammer T.R."/>
            <person name="Caufield P.W."/>
            <person name="Cui Y."/>
            <person name="Zhang H."/>
            <person name="O'Toole P.W."/>
        </authorList>
    </citation>
    <scope>NUCLEOTIDE SEQUENCE [LARGE SCALE GENOMIC DNA]</scope>
    <source>
        <strain evidence="1 2">DSM 12744</strain>
    </source>
</reference>
<dbReference type="AlphaFoldDB" id="A0A0R1MVE2"/>
<evidence type="ECO:0008006" key="3">
    <source>
        <dbReference type="Google" id="ProtNLM"/>
    </source>
</evidence>
<protein>
    <recommendedName>
        <fullName evidence="3">DUF1788 domain-containing protein</fullName>
    </recommendedName>
</protein>
<proteinExistence type="predicted"/>
<dbReference type="OrthoDB" id="1093513at2"/>